<dbReference type="InterPro" id="IPR001611">
    <property type="entry name" value="Leu-rich_rpt"/>
</dbReference>
<keyword evidence="5" id="KW-1185">Reference proteome</keyword>
<dbReference type="PANTHER" id="PTHR47566:SF1">
    <property type="entry name" value="PROTEIN NUD1"/>
    <property type="match status" value="1"/>
</dbReference>
<dbReference type="OrthoDB" id="5592404at2759"/>
<reference evidence="4 5" key="1">
    <citation type="journal article" date="2019" name="Sci. Rep.">
        <title>Comparative genomics of chytrid fungi reveal insights into the obligate biotrophic and pathogenic lifestyle of Synchytrium endobioticum.</title>
        <authorList>
            <person name="van de Vossenberg B.T.L.H."/>
            <person name="Warris S."/>
            <person name="Nguyen H.D.T."/>
            <person name="van Gent-Pelzer M.P.E."/>
            <person name="Joly D.L."/>
            <person name="van de Geest H.C."/>
            <person name="Bonants P.J.M."/>
            <person name="Smith D.S."/>
            <person name="Levesque C.A."/>
            <person name="van der Lee T.A.J."/>
        </authorList>
    </citation>
    <scope>NUCLEOTIDE SEQUENCE [LARGE SCALE GENOMIC DNA]</scope>
    <source>
        <strain evidence="4 5">JEL517</strain>
    </source>
</reference>
<feature type="compositionally biased region" description="Basic and acidic residues" evidence="3">
    <location>
        <begin position="348"/>
        <end position="359"/>
    </location>
</feature>
<proteinExistence type="predicted"/>
<feature type="region of interest" description="Disordered" evidence="3">
    <location>
        <begin position="1"/>
        <end position="25"/>
    </location>
</feature>
<keyword evidence="2" id="KW-0677">Repeat</keyword>
<evidence type="ECO:0000256" key="2">
    <source>
        <dbReference type="ARBA" id="ARBA00022737"/>
    </source>
</evidence>
<dbReference type="GeneID" id="42001657"/>
<feature type="compositionally biased region" description="Basic residues" evidence="3">
    <location>
        <begin position="103"/>
        <end position="124"/>
    </location>
</feature>
<feature type="region of interest" description="Disordered" evidence="3">
    <location>
        <begin position="330"/>
        <end position="392"/>
    </location>
</feature>
<dbReference type="Proteomes" id="UP000319731">
    <property type="component" value="Unassembled WGS sequence"/>
</dbReference>
<dbReference type="GO" id="GO:0061499">
    <property type="term" value="C:outer plaque of mitotic spindle pole body"/>
    <property type="evidence" value="ECO:0007669"/>
    <property type="project" value="TreeGrafter"/>
</dbReference>
<dbReference type="Pfam" id="PF12799">
    <property type="entry name" value="LRR_4"/>
    <property type="match status" value="1"/>
</dbReference>
<organism evidence="4 5">
    <name type="scientific">Synchytrium microbalum</name>
    <dbReference type="NCBI Taxonomy" id="1806994"/>
    <lineage>
        <taxon>Eukaryota</taxon>
        <taxon>Fungi</taxon>
        <taxon>Fungi incertae sedis</taxon>
        <taxon>Chytridiomycota</taxon>
        <taxon>Chytridiomycota incertae sedis</taxon>
        <taxon>Chytridiomycetes</taxon>
        <taxon>Synchytriales</taxon>
        <taxon>Synchytriaceae</taxon>
        <taxon>Synchytrium</taxon>
    </lineage>
</organism>
<evidence type="ECO:0000256" key="1">
    <source>
        <dbReference type="ARBA" id="ARBA00022614"/>
    </source>
</evidence>
<dbReference type="GO" id="GO:1902412">
    <property type="term" value="P:regulation of mitotic cytokinesis"/>
    <property type="evidence" value="ECO:0007669"/>
    <property type="project" value="TreeGrafter"/>
</dbReference>
<dbReference type="Pfam" id="PF00560">
    <property type="entry name" value="LRR_1"/>
    <property type="match status" value="1"/>
</dbReference>
<protein>
    <recommendedName>
        <fullName evidence="6">Septation initiation network scaffold protein cdc11</fullName>
    </recommendedName>
</protein>
<dbReference type="InterPro" id="IPR032675">
    <property type="entry name" value="LRR_dom_sf"/>
</dbReference>
<sequence>MDSINSNPSENFGTMQYRSSAKSSSGFLPTSLVDMFAVPALPLEDLFRPLNIDEIAVAASREPMSHHSRFTADQDDDDLLNDEYGVMLTQQNSARKPAEEKGKSKHNSVKGRKTSSPSRRKRISNKSVRPAAVVDEDSTPRPKGITSKAPPQSKTPPQQPIALDLFQQNYNTVDRRHLDDLISGFTAQAVPMDAPVSPTQQQQKPVTVHENFDSIRIKPGQKRITSTSSNLYPADIDDLEDFAADQAGREILYETNEQNEDDIVDDQPQPQNEELMVDTSTVAGSSASQSESPTKKGTIRLIRNLNGKALSALMSKIGTTSGMVFNEQTKQWEGGRASPFEISDSESSNDKASGEKNKQLDSNASIDEESFADKKPVASIAVGPDTSRDDQLRDAGVSASIETMDATTSPFLAEMLLHEEMSKAQEEEDMGANEGDRAITGYDSFLNHEEQDMSPDQSSSRMESLTNRVDALYEAQGWADRSSRHWQSSSMNSRGSDAAIEYSNGEYIVPRGNLDGFGEAIASLANLENSLIIPFEYDEMPPRYPSMPSASSQPHRTLSRIRVSDTSTNRAEILPLLMNMTERVRQSDWMSLQRLDLRYQQVTSTKGLGVLMPNLEELDVTSNDVTELIDLPDTLRILRAADNRIPHTTKFISCAALEVLDLSRNNLEKIPDLTNMLSLQTLRAHGNGITSCSALRSAVNLKTLDLSDNELTNVDGLQWINGLETVLLRGNRITGTSETVRILKGLKRLQLIDLRDNPMTATFYTTQDSTRFSHVDRRSSMSSQEAQERERDIIFVSTMSDTEYVRRLLYRSTLIYSLRKSLRHLDGCFVDDEDRTSAR</sequence>
<evidence type="ECO:0000256" key="3">
    <source>
        <dbReference type="SAM" id="MobiDB-lite"/>
    </source>
</evidence>
<dbReference type="InterPro" id="IPR052574">
    <property type="entry name" value="CDIRP"/>
</dbReference>
<evidence type="ECO:0000313" key="4">
    <source>
        <dbReference type="EMBL" id="TPX37657.1"/>
    </source>
</evidence>
<evidence type="ECO:0000313" key="5">
    <source>
        <dbReference type="Proteomes" id="UP000319731"/>
    </source>
</evidence>
<dbReference type="Gene3D" id="3.80.10.10">
    <property type="entry name" value="Ribonuclease Inhibitor"/>
    <property type="match status" value="2"/>
</dbReference>
<dbReference type="InterPro" id="IPR025875">
    <property type="entry name" value="Leu-rich_rpt_4"/>
</dbReference>
<feature type="region of interest" description="Disordered" evidence="3">
    <location>
        <begin position="545"/>
        <end position="564"/>
    </location>
</feature>
<keyword evidence="1" id="KW-0433">Leucine-rich repeat</keyword>
<comment type="caution">
    <text evidence="4">The sequence shown here is derived from an EMBL/GenBank/DDBJ whole genome shotgun (WGS) entry which is preliminary data.</text>
</comment>
<accession>A0A507C9B6</accession>
<dbReference type="STRING" id="1806994.A0A507C9B6"/>
<dbReference type="PROSITE" id="PS51450">
    <property type="entry name" value="LRR"/>
    <property type="match status" value="2"/>
</dbReference>
<dbReference type="AlphaFoldDB" id="A0A507C9B6"/>
<dbReference type="SUPFAM" id="SSF52058">
    <property type="entry name" value="L domain-like"/>
    <property type="match status" value="1"/>
</dbReference>
<dbReference type="RefSeq" id="XP_031027568.1">
    <property type="nucleotide sequence ID" value="XM_031166360.1"/>
</dbReference>
<dbReference type="GO" id="GO:0035591">
    <property type="term" value="F:signaling adaptor activity"/>
    <property type="evidence" value="ECO:0007669"/>
    <property type="project" value="TreeGrafter"/>
</dbReference>
<dbReference type="GO" id="GO:0031028">
    <property type="term" value="P:septation initiation signaling"/>
    <property type="evidence" value="ECO:0007669"/>
    <property type="project" value="TreeGrafter"/>
</dbReference>
<dbReference type="PANTHER" id="PTHR47566">
    <property type="match status" value="1"/>
</dbReference>
<feature type="region of interest" description="Disordered" evidence="3">
    <location>
        <begin position="90"/>
        <end position="161"/>
    </location>
</feature>
<feature type="compositionally biased region" description="Polar residues" evidence="3">
    <location>
        <begin position="279"/>
        <end position="292"/>
    </location>
</feature>
<gene>
    <name evidence="4" type="ORF">SmJEL517_g00431</name>
</gene>
<name>A0A507C9B6_9FUNG</name>
<feature type="region of interest" description="Disordered" evidence="3">
    <location>
        <begin position="279"/>
        <end position="298"/>
    </location>
</feature>
<dbReference type="SMART" id="SM00365">
    <property type="entry name" value="LRR_SD22"/>
    <property type="match status" value="3"/>
</dbReference>
<evidence type="ECO:0008006" key="6">
    <source>
        <dbReference type="Google" id="ProtNLM"/>
    </source>
</evidence>
<dbReference type="EMBL" id="QEAO01000002">
    <property type="protein sequence ID" value="TPX37657.1"/>
    <property type="molecule type" value="Genomic_DNA"/>
</dbReference>